<dbReference type="EMBL" id="JRPD02000011">
    <property type="protein sequence ID" value="TLE00049.1"/>
    <property type="molecule type" value="Genomic_DNA"/>
</dbReference>
<feature type="active site" evidence="9">
    <location>
        <position position="146"/>
    </location>
</feature>
<sequence>MQLAHSEESPIKKLIIFLIVGMFLLALDQAIKFYCISIANPRDINDFVMIAHGEVISIALVYNTGVAFSFLTSLGEWLKFIQVGFLFVVFTLLYLQKELFLQHYLAFAFMLGGGISNVLDRFLHGGVVDYIYWHYKFDFPIFNFADICIDCGIAFFILQTIVYSKIKKQ</sequence>
<evidence type="ECO:0000256" key="10">
    <source>
        <dbReference type="RuleBase" id="RU000594"/>
    </source>
</evidence>
<dbReference type="GO" id="GO:0004190">
    <property type="term" value="F:aspartic-type endopeptidase activity"/>
    <property type="evidence" value="ECO:0007669"/>
    <property type="project" value="UniProtKB-UniRule"/>
</dbReference>
<evidence type="ECO:0000313" key="12">
    <source>
        <dbReference type="EMBL" id="STQ86104.1"/>
    </source>
</evidence>
<gene>
    <name evidence="9 12" type="primary">lspA</name>
    <name evidence="13" type="ORF">LS73_005830</name>
    <name evidence="12" type="ORF">NCTC12714_00895</name>
</gene>
<dbReference type="PANTHER" id="PTHR33695:SF1">
    <property type="entry name" value="LIPOPROTEIN SIGNAL PEPTIDASE"/>
    <property type="match status" value="1"/>
</dbReference>
<keyword evidence="7 9" id="KW-1133">Transmembrane helix</keyword>
<accession>A0A099TXW0</accession>
<dbReference type="Proteomes" id="UP000029922">
    <property type="component" value="Unassembled WGS sequence"/>
</dbReference>
<comment type="catalytic activity">
    <reaction evidence="9 10">
        <text>Release of signal peptides from bacterial membrane prolipoproteins. Hydrolyzes -Xaa-Yaa-Zaa-|-(S,diacylglyceryl)Cys-, in which Xaa is hydrophobic (preferably Leu), and Yaa (Ala or Ser) and Zaa (Gly or Ala) have small, neutral side chains.</text>
        <dbReference type="EC" id="3.4.23.36"/>
    </reaction>
</comment>
<dbReference type="PRINTS" id="PR00781">
    <property type="entry name" value="LIPOSIGPTASE"/>
</dbReference>
<dbReference type="OrthoDB" id="9810259at2"/>
<dbReference type="GO" id="GO:0005886">
    <property type="term" value="C:plasma membrane"/>
    <property type="evidence" value="ECO:0007669"/>
    <property type="project" value="UniProtKB-SubCell"/>
</dbReference>
<keyword evidence="15" id="KW-1185">Reference proteome</keyword>
<dbReference type="Pfam" id="PF01252">
    <property type="entry name" value="Peptidase_A8"/>
    <property type="match status" value="1"/>
</dbReference>
<dbReference type="Proteomes" id="UP000255139">
    <property type="component" value="Unassembled WGS sequence"/>
</dbReference>
<dbReference type="GO" id="GO:0006508">
    <property type="term" value="P:proteolysis"/>
    <property type="evidence" value="ECO:0007669"/>
    <property type="project" value="UniProtKB-KW"/>
</dbReference>
<evidence type="ECO:0000256" key="9">
    <source>
        <dbReference type="HAMAP-Rule" id="MF_00161"/>
    </source>
</evidence>
<dbReference type="AlphaFoldDB" id="A0A099TXW0"/>
<evidence type="ECO:0000256" key="3">
    <source>
        <dbReference type="ARBA" id="ARBA00022670"/>
    </source>
</evidence>
<keyword evidence="2 9" id="KW-1003">Cell membrane</keyword>
<evidence type="ECO:0000256" key="6">
    <source>
        <dbReference type="ARBA" id="ARBA00022801"/>
    </source>
</evidence>
<keyword evidence="3 9" id="KW-0645">Protease</keyword>
<evidence type="ECO:0000256" key="1">
    <source>
        <dbReference type="ARBA" id="ARBA00006139"/>
    </source>
</evidence>
<name>A0A099TXW0_9HELI</name>
<evidence type="ECO:0000256" key="7">
    <source>
        <dbReference type="ARBA" id="ARBA00022989"/>
    </source>
</evidence>
<feature type="transmembrane region" description="Helical" evidence="9">
    <location>
        <begin position="139"/>
        <end position="163"/>
    </location>
</feature>
<comment type="similarity">
    <text evidence="1 9 11">Belongs to the peptidase A8 family.</text>
</comment>
<evidence type="ECO:0000313" key="15">
    <source>
        <dbReference type="Proteomes" id="UP000255139"/>
    </source>
</evidence>
<keyword evidence="12" id="KW-0449">Lipoprotein</keyword>
<dbReference type="UniPathway" id="UPA00665"/>
<keyword evidence="8 9" id="KW-0472">Membrane</keyword>
<dbReference type="RefSeq" id="WP_034558352.1">
    <property type="nucleotide sequence ID" value="NZ_FZML01000012.1"/>
</dbReference>
<comment type="function">
    <text evidence="9 10">This protein specifically catalyzes the removal of signal peptides from prolipoproteins.</text>
</comment>
<feature type="transmembrane region" description="Helical" evidence="9">
    <location>
        <begin position="102"/>
        <end position="119"/>
    </location>
</feature>
<dbReference type="PROSITE" id="PS00855">
    <property type="entry name" value="SPASE_II"/>
    <property type="match status" value="1"/>
</dbReference>
<evidence type="ECO:0000256" key="4">
    <source>
        <dbReference type="ARBA" id="ARBA00022692"/>
    </source>
</evidence>
<comment type="subcellular location">
    <subcellularLocation>
        <location evidence="9">Cell membrane</location>
        <topology evidence="9">Multi-pass membrane protein</topology>
    </subcellularLocation>
</comment>
<dbReference type="PANTHER" id="PTHR33695">
    <property type="entry name" value="LIPOPROTEIN SIGNAL PEPTIDASE"/>
    <property type="match status" value="1"/>
</dbReference>
<evidence type="ECO:0000256" key="11">
    <source>
        <dbReference type="RuleBase" id="RU004181"/>
    </source>
</evidence>
<organism evidence="12 15">
    <name type="scientific">Helicobacter muridarum</name>
    <dbReference type="NCBI Taxonomy" id="216"/>
    <lineage>
        <taxon>Bacteria</taxon>
        <taxon>Pseudomonadati</taxon>
        <taxon>Campylobacterota</taxon>
        <taxon>Epsilonproteobacteria</taxon>
        <taxon>Campylobacterales</taxon>
        <taxon>Helicobacteraceae</taxon>
        <taxon>Helicobacter</taxon>
    </lineage>
</organism>
<reference evidence="12 15" key="2">
    <citation type="submission" date="2018-06" db="EMBL/GenBank/DDBJ databases">
        <authorList>
            <consortium name="Pathogen Informatics"/>
            <person name="Doyle S."/>
        </authorList>
    </citation>
    <scope>NUCLEOTIDE SEQUENCE [LARGE SCALE GENOMIC DNA]</scope>
    <source>
        <strain evidence="12 15">NCTC12714</strain>
    </source>
</reference>
<evidence type="ECO:0000256" key="2">
    <source>
        <dbReference type="ARBA" id="ARBA00022475"/>
    </source>
</evidence>
<dbReference type="EMBL" id="UGJE01000002">
    <property type="protein sequence ID" value="STQ86104.1"/>
    <property type="molecule type" value="Genomic_DNA"/>
</dbReference>
<evidence type="ECO:0000313" key="14">
    <source>
        <dbReference type="Proteomes" id="UP000029922"/>
    </source>
</evidence>
<evidence type="ECO:0000256" key="8">
    <source>
        <dbReference type="ARBA" id="ARBA00023136"/>
    </source>
</evidence>
<evidence type="ECO:0000313" key="13">
    <source>
        <dbReference type="EMBL" id="TLE00049.1"/>
    </source>
</evidence>
<keyword evidence="6 9" id="KW-0378">Hydrolase</keyword>
<dbReference type="EC" id="3.4.23.36" evidence="9"/>
<dbReference type="NCBIfam" id="TIGR00077">
    <property type="entry name" value="lspA"/>
    <property type="match status" value="1"/>
</dbReference>
<proteinExistence type="inferred from homology"/>
<feature type="transmembrane region" description="Helical" evidence="9">
    <location>
        <begin position="14"/>
        <end position="35"/>
    </location>
</feature>
<feature type="active site" evidence="9">
    <location>
        <position position="129"/>
    </location>
</feature>
<keyword evidence="4 9" id="KW-0812">Transmembrane</keyword>
<dbReference type="STRING" id="216.LS73_06205"/>
<comment type="pathway">
    <text evidence="9">Protein modification; lipoprotein biosynthesis (signal peptide cleavage).</text>
</comment>
<keyword evidence="5 9" id="KW-0064">Aspartyl protease</keyword>
<dbReference type="InterPro" id="IPR001872">
    <property type="entry name" value="Peptidase_A8"/>
</dbReference>
<reference evidence="13 14" key="1">
    <citation type="journal article" date="2014" name="Genome Announc.">
        <title>Draft genome sequences of eight enterohepatic helicobacter species isolated from both laboratory and wild rodents.</title>
        <authorList>
            <person name="Sheh A."/>
            <person name="Shen Z."/>
            <person name="Fox J.G."/>
        </authorList>
    </citation>
    <scope>NUCLEOTIDE SEQUENCE [LARGE SCALE GENOMIC DNA]</scope>
    <source>
        <strain evidence="13 14">ST1</strain>
    </source>
</reference>
<feature type="transmembrane region" description="Helical" evidence="9">
    <location>
        <begin position="77"/>
        <end position="95"/>
    </location>
</feature>
<evidence type="ECO:0000256" key="5">
    <source>
        <dbReference type="ARBA" id="ARBA00022750"/>
    </source>
</evidence>
<protein>
    <recommendedName>
        <fullName evidence="9">Lipoprotein signal peptidase</fullName>
        <ecNumber evidence="9">3.4.23.36</ecNumber>
    </recommendedName>
    <alternativeName>
        <fullName evidence="9">Prolipoprotein signal peptidase</fullName>
    </alternativeName>
    <alternativeName>
        <fullName evidence="9">Signal peptidase II</fullName>
        <shortName evidence="9">SPase II</shortName>
    </alternativeName>
</protein>
<feature type="transmembrane region" description="Helical" evidence="9">
    <location>
        <begin position="47"/>
        <end position="71"/>
    </location>
</feature>
<dbReference type="HAMAP" id="MF_00161">
    <property type="entry name" value="LspA"/>
    <property type="match status" value="1"/>
</dbReference>